<name>A0ABQ5E8H6_9ASTR</name>
<gene>
    <name evidence="3" type="ORF">Tco_0955892</name>
</gene>
<reference evidence="3" key="2">
    <citation type="submission" date="2022-01" db="EMBL/GenBank/DDBJ databases">
        <authorList>
            <person name="Yamashiro T."/>
            <person name="Shiraishi A."/>
            <person name="Satake H."/>
            <person name="Nakayama K."/>
        </authorList>
    </citation>
    <scope>NUCLEOTIDE SEQUENCE</scope>
</reference>
<reference evidence="3" key="1">
    <citation type="journal article" date="2022" name="Int. J. Mol. Sci.">
        <title>Draft Genome of Tanacetum Coccineum: Genomic Comparison of Closely Related Tanacetum-Family Plants.</title>
        <authorList>
            <person name="Yamashiro T."/>
            <person name="Shiraishi A."/>
            <person name="Nakayama K."/>
            <person name="Satake H."/>
        </authorList>
    </citation>
    <scope>NUCLEOTIDE SEQUENCE</scope>
</reference>
<feature type="region of interest" description="Disordered" evidence="1">
    <location>
        <begin position="329"/>
        <end position="403"/>
    </location>
</feature>
<dbReference type="Proteomes" id="UP001151760">
    <property type="component" value="Unassembled WGS sequence"/>
</dbReference>
<evidence type="ECO:0000313" key="4">
    <source>
        <dbReference type="Proteomes" id="UP001151760"/>
    </source>
</evidence>
<feature type="compositionally biased region" description="Basic and acidic residues" evidence="1">
    <location>
        <begin position="329"/>
        <end position="350"/>
    </location>
</feature>
<organism evidence="3 4">
    <name type="scientific">Tanacetum coccineum</name>
    <dbReference type="NCBI Taxonomy" id="301880"/>
    <lineage>
        <taxon>Eukaryota</taxon>
        <taxon>Viridiplantae</taxon>
        <taxon>Streptophyta</taxon>
        <taxon>Embryophyta</taxon>
        <taxon>Tracheophyta</taxon>
        <taxon>Spermatophyta</taxon>
        <taxon>Magnoliopsida</taxon>
        <taxon>eudicotyledons</taxon>
        <taxon>Gunneridae</taxon>
        <taxon>Pentapetalae</taxon>
        <taxon>asterids</taxon>
        <taxon>campanulids</taxon>
        <taxon>Asterales</taxon>
        <taxon>Asteraceae</taxon>
        <taxon>Asteroideae</taxon>
        <taxon>Anthemideae</taxon>
        <taxon>Anthemidinae</taxon>
        <taxon>Tanacetum</taxon>
    </lineage>
</organism>
<protein>
    <submittedName>
        <fullName evidence="3">RNA-directed DNA polymerase, eukaryota, reverse transcriptase zinc-binding domain protein</fullName>
    </submittedName>
</protein>
<dbReference type="GO" id="GO:0003964">
    <property type="term" value="F:RNA-directed DNA polymerase activity"/>
    <property type="evidence" value="ECO:0007669"/>
    <property type="project" value="UniProtKB-KW"/>
</dbReference>
<feature type="domain" description="Reverse transcriptase zinc-binding" evidence="2">
    <location>
        <begin position="205"/>
        <end position="288"/>
    </location>
</feature>
<keyword evidence="4" id="KW-1185">Reference proteome</keyword>
<feature type="non-terminal residue" evidence="3">
    <location>
        <position position="1"/>
    </location>
</feature>
<comment type="caution">
    <text evidence="3">The sequence shown here is derived from an EMBL/GenBank/DDBJ whole genome shotgun (WGS) entry which is preliminary data.</text>
</comment>
<keyword evidence="3" id="KW-0695">RNA-directed DNA polymerase</keyword>
<feature type="compositionally biased region" description="Low complexity" evidence="1">
    <location>
        <begin position="359"/>
        <end position="369"/>
    </location>
</feature>
<dbReference type="PANTHER" id="PTHR33116:SF79">
    <property type="entry name" value="REVERSE TRANSCRIPTASE DOMAIN, ZINC FINGER, CCHC-TYPE-RELATED"/>
    <property type="match status" value="1"/>
</dbReference>
<dbReference type="EMBL" id="BQNB010016046">
    <property type="protein sequence ID" value="GJT47177.1"/>
    <property type="molecule type" value="Genomic_DNA"/>
</dbReference>
<evidence type="ECO:0000313" key="3">
    <source>
        <dbReference type="EMBL" id="GJT47177.1"/>
    </source>
</evidence>
<sequence>SKVGGLMSRVQSWNEVVDRVIARLSRWKMKTLSIGGSGHDLNSKKTSWVKWKNALASKEKGGLGVSSLHALNRGLVFKWVWRFFTQNTSLWTRVIKAINGEDGKVGKNVKSGFPSIWLDIVHEMMFGMGILLLKNYIREYTLETCKVVDVAPKLAHSSLESSFRHVPRGGVEQEQYKALMDQVHDASLVPMRARRIWSLESSGDFSVASVRKLIDDKMLPKVATKTRWIKSVPIKVNVLAWKVRLDSLPTRLNISRRGMDIDSIMFPICDNGVESTSHLFFTCHIASEISRKISSWWDVSYMKISSCEDLLTWIVNLRLPIKHKWKRISDKRTKNQAKTDKIEHGMEKRGQAKSKSKSQPKSQPSQVKVNPGKVNGLSRSRNRRNVKWVHPYPSNRPRQPIKH</sequence>
<keyword evidence="3" id="KW-0808">Transferase</keyword>
<keyword evidence="3" id="KW-0548">Nucleotidyltransferase</keyword>
<evidence type="ECO:0000259" key="2">
    <source>
        <dbReference type="Pfam" id="PF13966"/>
    </source>
</evidence>
<dbReference type="PANTHER" id="PTHR33116">
    <property type="entry name" value="REVERSE TRANSCRIPTASE ZINC-BINDING DOMAIN-CONTAINING PROTEIN-RELATED-RELATED"/>
    <property type="match status" value="1"/>
</dbReference>
<dbReference type="InterPro" id="IPR026960">
    <property type="entry name" value="RVT-Znf"/>
</dbReference>
<accession>A0ABQ5E8H6</accession>
<evidence type="ECO:0000256" key="1">
    <source>
        <dbReference type="SAM" id="MobiDB-lite"/>
    </source>
</evidence>
<dbReference type="Pfam" id="PF13966">
    <property type="entry name" value="zf-RVT"/>
    <property type="match status" value="1"/>
</dbReference>
<proteinExistence type="predicted"/>